<dbReference type="OrthoDB" id="7872970at2759"/>
<gene>
    <name evidence="4" type="primary">LOC111605047</name>
</gene>
<dbReference type="KEGG" id="dhe:111605047"/>
<feature type="chain" id="PRO_5027006291" evidence="2">
    <location>
        <begin position="25"/>
        <end position="362"/>
    </location>
</feature>
<reference evidence="4" key="1">
    <citation type="submission" date="2025-08" db="UniProtKB">
        <authorList>
            <consortium name="RefSeq"/>
        </authorList>
    </citation>
    <scope>IDENTIFICATION</scope>
    <source>
        <strain evidence="4">15085-1641.00</strain>
        <tissue evidence="4">Whole body</tissue>
    </source>
</reference>
<feature type="signal peptide" evidence="2">
    <location>
        <begin position="1"/>
        <end position="24"/>
    </location>
</feature>
<protein>
    <submittedName>
        <fullName evidence="4">Collagen alpha-1(XI) chain</fullName>
    </submittedName>
</protein>
<evidence type="ECO:0000256" key="2">
    <source>
        <dbReference type="SAM" id="SignalP"/>
    </source>
</evidence>
<dbReference type="RefSeq" id="XP_023179150.2">
    <property type="nucleotide sequence ID" value="XM_023323382.2"/>
</dbReference>
<keyword evidence="2" id="KW-0732">Signal</keyword>
<evidence type="ECO:0000256" key="1">
    <source>
        <dbReference type="SAM" id="MobiDB-lite"/>
    </source>
</evidence>
<dbReference type="GeneID" id="111605047"/>
<evidence type="ECO:0000313" key="4">
    <source>
        <dbReference type="RefSeq" id="XP_023179150.2"/>
    </source>
</evidence>
<organism evidence="3 4">
    <name type="scientific">Drosophila hydei</name>
    <name type="common">Fruit fly</name>
    <dbReference type="NCBI Taxonomy" id="7224"/>
    <lineage>
        <taxon>Eukaryota</taxon>
        <taxon>Metazoa</taxon>
        <taxon>Ecdysozoa</taxon>
        <taxon>Arthropoda</taxon>
        <taxon>Hexapoda</taxon>
        <taxon>Insecta</taxon>
        <taxon>Pterygota</taxon>
        <taxon>Neoptera</taxon>
        <taxon>Endopterygota</taxon>
        <taxon>Diptera</taxon>
        <taxon>Brachycera</taxon>
        <taxon>Muscomorpha</taxon>
        <taxon>Ephydroidea</taxon>
        <taxon>Drosophilidae</taxon>
        <taxon>Drosophila</taxon>
    </lineage>
</organism>
<feature type="region of interest" description="Disordered" evidence="1">
    <location>
        <begin position="304"/>
        <end position="336"/>
    </location>
</feature>
<sequence>MLAMPWTTWPLVLMLVVPLHLVNADVSHLSSNYLPPDPKPSAAKILADEPAPAEPVKAADGAFYPSGGLMLPSGYSIPTGSNVPPPPMTPPNFPLPIYPPFFGFGGGGGGDAFGTGAGQVPPGYEAQFNNVAQGPQFPQAGPFPIGPQPGQFPVGPQGAPFSAGQQGLQFMAGPQGGGFPVGPQGGGFPVGPQGGGFPVGPQGGGFPVGPQGGGFPVGPQGGGFPVGPQGGGFPVGPQGGGFPVGSQGGGLPIPDYLTMQGLPASAMQLAFQQNVGFGPQPGFAGPQPTYPFQQLVNVGQPFSPSFGIPGQNYQPQPQPFADEPQPESNVKPKSTAAKALAKSHNMETVYAPNGGYIYKRAK</sequence>
<dbReference type="GO" id="GO:0005581">
    <property type="term" value="C:collagen trimer"/>
    <property type="evidence" value="ECO:0007669"/>
    <property type="project" value="UniProtKB-KW"/>
</dbReference>
<proteinExistence type="predicted"/>
<keyword evidence="3" id="KW-1185">Reference proteome</keyword>
<name>A0A6J1MCP9_DROHY</name>
<evidence type="ECO:0000313" key="3">
    <source>
        <dbReference type="Proteomes" id="UP000504633"/>
    </source>
</evidence>
<accession>A0A6J1MCP9</accession>
<dbReference type="OMA" id="PIYPPYF"/>
<keyword evidence="4" id="KW-0176">Collagen</keyword>
<dbReference type="AlphaFoldDB" id="A0A6J1MCP9"/>
<dbReference type="Proteomes" id="UP000504633">
    <property type="component" value="Unplaced"/>
</dbReference>